<sequence>MLQIVNSLRKCVIANLNNVKNISTHVDFKEVTIKVPWGHVAGKWWGPTDVRPVLSLHGWQDNCGTFDRLMPLLNKNVGFLCIDLPGHGYSSRLPQGMFYHVTNYLIMIHHIARYFQWPKVSLMGHSLGGITSYVYSMIYPQNMDFVICLDGAKPMIHNNINVYMAYTIENFFKYDQYCRSNTEPPSYPMEEVKRRVCRPNDNSIMMEHAHILLERNIAPSKQSPGKYYFTRDPRLKSGGFLNFSQDELIEYAQYMEHPIFIAKAKGGSYYEAKENFYEVLEVLKRSSVDCDFHYVEGSHHVHFNNPERVAPLINQFIQRHNIEDRSVGGIKDEMIVDKAVPVKF</sequence>
<evidence type="ECO:0000256" key="1">
    <source>
        <dbReference type="ARBA" id="ARBA00008645"/>
    </source>
</evidence>
<dbReference type="InterPro" id="IPR000073">
    <property type="entry name" value="AB_hydrolase_1"/>
</dbReference>
<keyword evidence="2" id="KW-0378">Hydrolase</keyword>
<reference evidence="4 5" key="1">
    <citation type="journal article" date="2023" name="Insect Mol. Biol.">
        <title>Genome sequencing provides insights into the evolution of gene families encoding plant cell wall-degrading enzymes in longhorned beetles.</title>
        <authorList>
            <person name="Shin N.R."/>
            <person name="Okamura Y."/>
            <person name="Kirsch R."/>
            <person name="Pauchet Y."/>
        </authorList>
    </citation>
    <scope>NUCLEOTIDE SEQUENCE [LARGE SCALE GENOMIC DNA]</scope>
    <source>
        <strain evidence="4">EAD_L_NR</strain>
    </source>
</reference>
<keyword evidence="5" id="KW-1185">Reference proteome</keyword>
<comment type="caution">
    <text evidence="4">The sequence shown here is derived from an EMBL/GenBank/DDBJ whole genome shotgun (WGS) entry which is preliminary data.</text>
</comment>
<dbReference type="Pfam" id="PF00561">
    <property type="entry name" value="Abhydrolase_1"/>
    <property type="match status" value="1"/>
</dbReference>
<dbReference type="SUPFAM" id="SSF53474">
    <property type="entry name" value="alpha/beta-Hydrolases"/>
    <property type="match status" value="1"/>
</dbReference>
<evidence type="ECO:0000313" key="5">
    <source>
        <dbReference type="Proteomes" id="UP001159042"/>
    </source>
</evidence>
<dbReference type="PANTHER" id="PTHR43798">
    <property type="entry name" value="MONOACYLGLYCEROL LIPASE"/>
    <property type="match status" value="1"/>
</dbReference>
<comment type="similarity">
    <text evidence="1">Belongs to the AB hydrolase superfamily.</text>
</comment>
<dbReference type="Gene3D" id="3.40.50.1820">
    <property type="entry name" value="alpha/beta hydrolase"/>
    <property type="match status" value="1"/>
</dbReference>
<dbReference type="InterPro" id="IPR029058">
    <property type="entry name" value="AB_hydrolase_fold"/>
</dbReference>
<dbReference type="GO" id="GO:0016020">
    <property type="term" value="C:membrane"/>
    <property type="evidence" value="ECO:0007669"/>
    <property type="project" value="TreeGrafter"/>
</dbReference>
<evidence type="ECO:0000313" key="4">
    <source>
        <dbReference type="EMBL" id="KAJ8920321.1"/>
    </source>
</evidence>
<protein>
    <recommendedName>
        <fullName evidence="3">AB hydrolase-1 domain-containing protein</fullName>
    </recommendedName>
</protein>
<evidence type="ECO:0000256" key="2">
    <source>
        <dbReference type="ARBA" id="ARBA00022801"/>
    </source>
</evidence>
<feature type="domain" description="AB hydrolase-1" evidence="3">
    <location>
        <begin position="52"/>
        <end position="171"/>
    </location>
</feature>
<dbReference type="EMBL" id="JANEYG010000015">
    <property type="protein sequence ID" value="KAJ8920321.1"/>
    <property type="molecule type" value="Genomic_DNA"/>
</dbReference>
<dbReference type="InterPro" id="IPR050266">
    <property type="entry name" value="AB_hydrolase_sf"/>
</dbReference>
<name>A0AAV8W324_9CUCU</name>
<dbReference type="PANTHER" id="PTHR43798:SF14">
    <property type="entry name" value="SERINE HYDROLASE-LIKE PROTEIN DDB_G0286239"/>
    <property type="match status" value="1"/>
</dbReference>
<organism evidence="4 5">
    <name type="scientific">Exocentrus adspersus</name>
    <dbReference type="NCBI Taxonomy" id="1586481"/>
    <lineage>
        <taxon>Eukaryota</taxon>
        <taxon>Metazoa</taxon>
        <taxon>Ecdysozoa</taxon>
        <taxon>Arthropoda</taxon>
        <taxon>Hexapoda</taxon>
        <taxon>Insecta</taxon>
        <taxon>Pterygota</taxon>
        <taxon>Neoptera</taxon>
        <taxon>Endopterygota</taxon>
        <taxon>Coleoptera</taxon>
        <taxon>Polyphaga</taxon>
        <taxon>Cucujiformia</taxon>
        <taxon>Chrysomeloidea</taxon>
        <taxon>Cerambycidae</taxon>
        <taxon>Lamiinae</taxon>
        <taxon>Acanthocinini</taxon>
        <taxon>Exocentrus</taxon>
    </lineage>
</organism>
<dbReference type="GO" id="GO:0016787">
    <property type="term" value="F:hydrolase activity"/>
    <property type="evidence" value="ECO:0007669"/>
    <property type="project" value="UniProtKB-KW"/>
</dbReference>
<dbReference type="Proteomes" id="UP001159042">
    <property type="component" value="Unassembled WGS sequence"/>
</dbReference>
<accession>A0AAV8W324</accession>
<gene>
    <name evidence="4" type="ORF">NQ315_011983</name>
</gene>
<dbReference type="AlphaFoldDB" id="A0AAV8W324"/>
<proteinExistence type="inferred from homology"/>
<evidence type="ECO:0000259" key="3">
    <source>
        <dbReference type="Pfam" id="PF00561"/>
    </source>
</evidence>